<dbReference type="Proteomes" id="UP000505355">
    <property type="component" value="Chromosome"/>
</dbReference>
<feature type="transmembrane region" description="Helical" evidence="1">
    <location>
        <begin position="33"/>
        <end position="58"/>
    </location>
</feature>
<evidence type="ECO:0000313" key="2">
    <source>
        <dbReference type="EMBL" id="QKJ32347.1"/>
    </source>
</evidence>
<keyword evidence="3" id="KW-1185">Reference proteome</keyword>
<name>A0A7D4Q6F0_9SPHI</name>
<protein>
    <submittedName>
        <fullName evidence="2">Uncharacterized protein</fullName>
    </submittedName>
</protein>
<reference evidence="2 3" key="1">
    <citation type="submission" date="2020-05" db="EMBL/GenBank/DDBJ databases">
        <title>Mucilaginibacter mali sp. nov.</title>
        <authorList>
            <person name="Kim H.S."/>
            <person name="Lee K.C."/>
            <person name="Suh M.K."/>
            <person name="Kim J.-S."/>
            <person name="Han K.-I."/>
            <person name="Eom M.K."/>
            <person name="Shin Y.K."/>
            <person name="Lee J.-S."/>
        </authorList>
    </citation>
    <scope>NUCLEOTIDE SEQUENCE [LARGE SCALE GENOMIC DNA]</scope>
    <source>
        <strain evidence="2 3">G2-14</strain>
    </source>
</reference>
<feature type="transmembrane region" description="Helical" evidence="1">
    <location>
        <begin position="106"/>
        <end position="123"/>
    </location>
</feature>
<dbReference type="KEGG" id="mmab:HQ865_22155"/>
<feature type="transmembrane region" description="Helical" evidence="1">
    <location>
        <begin position="79"/>
        <end position="100"/>
    </location>
</feature>
<keyword evidence="1" id="KW-0812">Transmembrane</keyword>
<sequence length="141" mass="15670">MYRPLSYALKIWVTALLACPVIVAAYMCYVNNSYSFLSVIVLLVLVGAICSLPSLLLLWLAIHLLRNWDAENYQYQKQALSIICVVLSGFPFLLLAEPAVSDEVCFLALYAAGTVAGVWIYNLHPKEDLSGDLPEINEEVD</sequence>
<gene>
    <name evidence="2" type="ORF">HQ865_22155</name>
</gene>
<keyword evidence="1" id="KW-0472">Membrane</keyword>
<keyword evidence="1" id="KW-1133">Transmembrane helix</keyword>
<accession>A0A7D4Q6F0</accession>
<dbReference type="EMBL" id="CP054139">
    <property type="protein sequence ID" value="QKJ32347.1"/>
    <property type="molecule type" value="Genomic_DNA"/>
</dbReference>
<dbReference type="RefSeq" id="WP_173416997.1">
    <property type="nucleotide sequence ID" value="NZ_CP054139.1"/>
</dbReference>
<organism evidence="2 3">
    <name type="scientific">Mucilaginibacter mali</name>
    <dbReference type="NCBI Taxonomy" id="2740462"/>
    <lineage>
        <taxon>Bacteria</taxon>
        <taxon>Pseudomonadati</taxon>
        <taxon>Bacteroidota</taxon>
        <taxon>Sphingobacteriia</taxon>
        <taxon>Sphingobacteriales</taxon>
        <taxon>Sphingobacteriaceae</taxon>
        <taxon>Mucilaginibacter</taxon>
    </lineage>
</organism>
<evidence type="ECO:0000256" key="1">
    <source>
        <dbReference type="SAM" id="Phobius"/>
    </source>
</evidence>
<dbReference type="AlphaFoldDB" id="A0A7D4Q6F0"/>
<proteinExistence type="predicted"/>
<evidence type="ECO:0000313" key="3">
    <source>
        <dbReference type="Proteomes" id="UP000505355"/>
    </source>
</evidence>
<feature type="transmembrane region" description="Helical" evidence="1">
    <location>
        <begin position="7"/>
        <end position="27"/>
    </location>
</feature>